<dbReference type="SUPFAM" id="SSF109604">
    <property type="entry name" value="HD-domain/PDEase-like"/>
    <property type="match status" value="1"/>
</dbReference>
<proteinExistence type="predicted"/>
<dbReference type="PANTHER" id="PTHR11373">
    <property type="entry name" value="DEOXYNUCLEOSIDE TRIPHOSPHATE TRIPHOSPHOHYDROLASE"/>
    <property type="match status" value="1"/>
</dbReference>
<dbReference type="InterPro" id="IPR003607">
    <property type="entry name" value="HD/PDEase_dom"/>
</dbReference>
<dbReference type="EMBL" id="FQVB01000011">
    <property type="protein sequence ID" value="SHF13559.1"/>
    <property type="molecule type" value="Genomic_DNA"/>
</dbReference>
<dbReference type="GO" id="GO:0006203">
    <property type="term" value="P:dGTP catabolic process"/>
    <property type="evidence" value="ECO:0007669"/>
    <property type="project" value="TreeGrafter"/>
</dbReference>
<dbReference type="CDD" id="cd00077">
    <property type="entry name" value="HDc"/>
    <property type="match status" value="1"/>
</dbReference>
<dbReference type="Pfam" id="PF01966">
    <property type="entry name" value="HD"/>
    <property type="match status" value="1"/>
</dbReference>
<accession>A0A1M4Z680</accession>
<organism evidence="2 3">
    <name type="scientific">Desulfacinum infernum DSM 9756</name>
    <dbReference type="NCBI Taxonomy" id="1121391"/>
    <lineage>
        <taxon>Bacteria</taxon>
        <taxon>Pseudomonadati</taxon>
        <taxon>Thermodesulfobacteriota</taxon>
        <taxon>Syntrophobacteria</taxon>
        <taxon>Syntrophobacterales</taxon>
        <taxon>Syntrophobacteraceae</taxon>
        <taxon>Desulfacinum</taxon>
    </lineage>
</organism>
<dbReference type="GO" id="GO:0008832">
    <property type="term" value="F:dGTPase activity"/>
    <property type="evidence" value="ECO:0007669"/>
    <property type="project" value="TreeGrafter"/>
</dbReference>
<dbReference type="SMART" id="SM00471">
    <property type="entry name" value="HDc"/>
    <property type="match status" value="1"/>
</dbReference>
<dbReference type="InterPro" id="IPR050135">
    <property type="entry name" value="dGTPase-like"/>
</dbReference>
<dbReference type="STRING" id="1121391.SAMN02745206_01415"/>
<evidence type="ECO:0000259" key="1">
    <source>
        <dbReference type="SMART" id="SM00471"/>
    </source>
</evidence>
<feature type="domain" description="HD/PDEase" evidence="1">
    <location>
        <begin position="50"/>
        <end position="209"/>
    </location>
</feature>
<evidence type="ECO:0000313" key="3">
    <source>
        <dbReference type="Proteomes" id="UP000184076"/>
    </source>
</evidence>
<dbReference type="Proteomes" id="UP000184076">
    <property type="component" value="Unassembled WGS sequence"/>
</dbReference>
<name>A0A1M4Z680_9BACT</name>
<protein>
    <recommendedName>
        <fullName evidence="1">HD/PDEase domain-containing protein</fullName>
    </recommendedName>
</protein>
<dbReference type="Gene3D" id="1.10.3210.10">
    <property type="entry name" value="Hypothetical protein af1432"/>
    <property type="match status" value="1"/>
</dbReference>
<dbReference type="AlphaFoldDB" id="A0A1M4Z680"/>
<dbReference type="InterPro" id="IPR006674">
    <property type="entry name" value="HD_domain"/>
</dbReference>
<gene>
    <name evidence="2" type="ORF">SAMN02745206_01415</name>
</gene>
<sequence>MPKHTHEIRDPIHVFVRLDNHERDVLNSRSFQRLRHIHQLALTYLVYPGATHKRFEHSLGVMELASRVFDVITNPDNVSEDIRSRLEPLGKADSDALRYWRRVLRMAALCHDIGHLPFSHAAEDLLPQGWDHERVTREIIASEEVRQIWENMTPPLRQEDIIKLAVGPKKAKDLQFSDWEAILSEIVVGDAFGVDRMDYLLRDSHHLGVAYGKFDHYRLIDTLQILPMPSSDDGNEDGEPTLGVDEGGILSSEALMVARYFMYSQVYFHPVRRIYDIHLKDFLKSWLPDGVFPTDISEFLLITDNEVTVALRKAAFDEDASGHSHACRIVRREHFKRLYERNPNDVAINPEAGRAIFDALGKEFEVDRFRHDRYFQKGGAPDFPVRMRDGRIVSSLAVSEVLNNVPVLSVDYVFAERSIFNEAERWLKENREKIIEPKKEETNNG</sequence>
<keyword evidence="3" id="KW-1185">Reference proteome</keyword>
<dbReference type="Pfam" id="PF19276">
    <property type="entry name" value="HD_assoc_2"/>
    <property type="match status" value="1"/>
</dbReference>
<reference evidence="3" key="1">
    <citation type="submission" date="2016-11" db="EMBL/GenBank/DDBJ databases">
        <authorList>
            <person name="Varghese N."/>
            <person name="Submissions S."/>
        </authorList>
    </citation>
    <scope>NUCLEOTIDE SEQUENCE [LARGE SCALE GENOMIC DNA]</scope>
    <source>
        <strain evidence="3">DSM 9756</strain>
    </source>
</reference>
<evidence type="ECO:0000313" key="2">
    <source>
        <dbReference type="EMBL" id="SHF13559.1"/>
    </source>
</evidence>
<dbReference type="InterPro" id="IPR045509">
    <property type="entry name" value="HD_assoc_2"/>
</dbReference>
<dbReference type="PANTHER" id="PTHR11373:SF4">
    <property type="entry name" value="DEOXYNUCLEOSIDE TRIPHOSPHATE TRIPHOSPHOHYDROLASE SAMHD1"/>
    <property type="match status" value="1"/>
</dbReference>
<dbReference type="OrthoDB" id="9803619at2"/>